<evidence type="ECO:0000313" key="1">
    <source>
        <dbReference type="EMBL" id="THF67493.1"/>
    </source>
</evidence>
<dbReference type="Proteomes" id="UP000308430">
    <property type="component" value="Unassembled WGS sequence"/>
</dbReference>
<sequence length="200" mass="22389">MLPIDHRVSPKLCHVPLQPPRRGVPREGLFLALWQQFAAQRPDEWAFIFRTNGQTRQRAASVAASFMVFMGCNGGRDFTDNAARLAKSGAFTCAEDAYLAAWAINNKRLHGINSGLRTIEYMLAREHPITTGYLARVNWKLVPDVTQEDADIVESMVAWWGTSTTAHWMREAVEAQMKAHEANERLLRHAQFATAGGGEP</sequence>
<dbReference type="RefSeq" id="WP_136346900.1">
    <property type="nucleotide sequence ID" value="NZ_SSOC01000001.1"/>
</dbReference>
<name>A0A4S4B937_9RHOO</name>
<dbReference type="EMBL" id="SSOC01000001">
    <property type="protein sequence ID" value="THF67493.1"/>
    <property type="molecule type" value="Genomic_DNA"/>
</dbReference>
<dbReference type="OrthoDB" id="9182839at2"/>
<proteinExistence type="predicted"/>
<reference evidence="1 2" key="1">
    <citation type="submission" date="2019-04" db="EMBL/GenBank/DDBJ databases">
        <title>Azoarcus nasutitermitis sp. nov. isolated from termite nest.</title>
        <authorList>
            <person name="Lin S.-Y."/>
            <person name="Hameed A."/>
            <person name="Hsu Y.-H."/>
            <person name="Young C.-C."/>
        </authorList>
    </citation>
    <scope>NUCLEOTIDE SEQUENCE [LARGE SCALE GENOMIC DNA]</scope>
    <source>
        <strain evidence="1 2">CC-YHH838</strain>
    </source>
</reference>
<accession>A0A4S4B937</accession>
<keyword evidence="2" id="KW-1185">Reference proteome</keyword>
<evidence type="ECO:0000313" key="2">
    <source>
        <dbReference type="Proteomes" id="UP000308430"/>
    </source>
</evidence>
<gene>
    <name evidence="1" type="ORF">E6C76_03760</name>
</gene>
<organism evidence="1 2">
    <name type="scientific">Pseudothauera nasutitermitis</name>
    <dbReference type="NCBI Taxonomy" id="2565930"/>
    <lineage>
        <taxon>Bacteria</taxon>
        <taxon>Pseudomonadati</taxon>
        <taxon>Pseudomonadota</taxon>
        <taxon>Betaproteobacteria</taxon>
        <taxon>Rhodocyclales</taxon>
        <taxon>Zoogloeaceae</taxon>
        <taxon>Pseudothauera</taxon>
    </lineage>
</organism>
<protein>
    <submittedName>
        <fullName evidence="1">Uncharacterized protein</fullName>
    </submittedName>
</protein>
<dbReference type="AlphaFoldDB" id="A0A4S4B937"/>
<comment type="caution">
    <text evidence="1">The sequence shown here is derived from an EMBL/GenBank/DDBJ whole genome shotgun (WGS) entry which is preliminary data.</text>
</comment>